<proteinExistence type="predicted"/>
<accession>A0A7N0SW10</accession>
<organism evidence="2 3">
    <name type="scientific">Kalanchoe fedtschenkoi</name>
    <name type="common">Lavender scallops</name>
    <name type="synonym">South American air plant</name>
    <dbReference type="NCBI Taxonomy" id="63787"/>
    <lineage>
        <taxon>Eukaryota</taxon>
        <taxon>Viridiplantae</taxon>
        <taxon>Streptophyta</taxon>
        <taxon>Embryophyta</taxon>
        <taxon>Tracheophyta</taxon>
        <taxon>Spermatophyta</taxon>
        <taxon>Magnoliopsida</taxon>
        <taxon>eudicotyledons</taxon>
        <taxon>Gunneridae</taxon>
        <taxon>Pentapetalae</taxon>
        <taxon>Saxifragales</taxon>
        <taxon>Crassulaceae</taxon>
        <taxon>Kalanchoe</taxon>
    </lineage>
</organism>
<dbReference type="Gramene" id="Kaladp0008s0194.1.v1.1">
    <property type="protein sequence ID" value="Kaladp0008s0194.1.v1.1"/>
    <property type="gene ID" value="Kaladp0008s0194.v1.1"/>
</dbReference>
<reference evidence="2" key="1">
    <citation type="submission" date="2021-01" db="UniProtKB">
        <authorList>
            <consortium name="EnsemblPlants"/>
        </authorList>
    </citation>
    <scope>IDENTIFICATION</scope>
</reference>
<keyword evidence="3" id="KW-1185">Reference proteome</keyword>
<dbReference type="Proteomes" id="UP000594263">
    <property type="component" value="Unplaced"/>
</dbReference>
<keyword evidence="1" id="KW-0732">Signal</keyword>
<sequence>MSFSNGASEIWKKSNRAKPLFLFLFLILFLFIHDLEKPPNAHTHRHHHHHRSNQLLTDGPPTSSALFLSLPWRLLLQLPLLPPYAEPPHFPSTPLPKS</sequence>
<name>A0A7N0SW10_KALFE</name>
<feature type="chain" id="PRO_5029529858" evidence="1">
    <location>
        <begin position="35"/>
        <end position="98"/>
    </location>
</feature>
<dbReference type="AlphaFoldDB" id="A0A7N0SW10"/>
<evidence type="ECO:0000313" key="2">
    <source>
        <dbReference type="EnsemblPlants" id="Kaladp0008s0194.1.v1.1"/>
    </source>
</evidence>
<protein>
    <submittedName>
        <fullName evidence="2">Uncharacterized protein</fullName>
    </submittedName>
</protein>
<evidence type="ECO:0000256" key="1">
    <source>
        <dbReference type="SAM" id="SignalP"/>
    </source>
</evidence>
<dbReference type="EnsemblPlants" id="Kaladp0008s0194.1.v1.1">
    <property type="protein sequence ID" value="Kaladp0008s0194.1.v1.1"/>
    <property type="gene ID" value="Kaladp0008s0194.v1.1"/>
</dbReference>
<feature type="signal peptide" evidence="1">
    <location>
        <begin position="1"/>
        <end position="34"/>
    </location>
</feature>
<evidence type="ECO:0000313" key="3">
    <source>
        <dbReference type="Proteomes" id="UP000594263"/>
    </source>
</evidence>